<keyword evidence="3" id="KW-0813">Transport</keyword>
<feature type="region of interest" description="Disordered" evidence="11">
    <location>
        <begin position="1"/>
        <end position="29"/>
    </location>
</feature>
<dbReference type="PANTHER" id="PTHR43150">
    <property type="entry name" value="HYPERKINETIC, ISOFORM M"/>
    <property type="match status" value="1"/>
</dbReference>
<evidence type="ECO:0000256" key="9">
    <source>
        <dbReference type="ARBA" id="ARBA00023065"/>
    </source>
</evidence>
<keyword evidence="5" id="KW-0633">Potassium transport</keyword>
<reference evidence="14" key="1">
    <citation type="submission" date="2025-08" db="UniProtKB">
        <authorList>
            <consortium name="RefSeq"/>
        </authorList>
    </citation>
    <scope>IDENTIFICATION</scope>
</reference>
<feature type="region of interest" description="Disordered" evidence="11">
    <location>
        <begin position="632"/>
        <end position="669"/>
    </location>
</feature>
<dbReference type="GO" id="GO:1901379">
    <property type="term" value="P:regulation of potassium ion transmembrane transport"/>
    <property type="evidence" value="ECO:0007669"/>
    <property type="project" value="TreeGrafter"/>
</dbReference>
<dbReference type="SUPFAM" id="SSF51430">
    <property type="entry name" value="NAD(P)-linked oxidoreductase"/>
    <property type="match status" value="1"/>
</dbReference>
<evidence type="ECO:0000313" key="14">
    <source>
        <dbReference type="RefSeq" id="XP_026730739.1"/>
    </source>
</evidence>
<dbReference type="GeneID" id="113495936"/>
<comment type="subcellular location">
    <subcellularLocation>
        <location evidence="1">Cytoplasm</location>
    </subcellularLocation>
</comment>
<feature type="coiled-coil region" evidence="10">
    <location>
        <begin position="29"/>
        <end position="82"/>
    </location>
</feature>
<proteinExistence type="inferred from homology"/>
<dbReference type="InterPro" id="IPR005399">
    <property type="entry name" value="K_chnl_volt-dep_bsu_KCNAB-rel"/>
</dbReference>
<feature type="domain" description="NADP-dependent oxidoreductase" evidence="12">
    <location>
        <begin position="283"/>
        <end position="602"/>
    </location>
</feature>
<evidence type="ECO:0000256" key="4">
    <source>
        <dbReference type="ARBA" id="ARBA00022490"/>
    </source>
</evidence>
<comment type="similarity">
    <text evidence="2">Belongs to the shaker potassium channel beta subunit family.</text>
</comment>
<keyword evidence="10" id="KW-0175">Coiled coil</keyword>
<dbReference type="GO" id="GO:0005737">
    <property type="term" value="C:cytoplasm"/>
    <property type="evidence" value="ECO:0007669"/>
    <property type="project" value="UniProtKB-SubCell"/>
</dbReference>
<evidence type="ECO:0000259" key="12">
    <source>
        <dbReference type="Pfam" id="PF00248"/>
    </source>
</evidence>
<dbReference type="InterPro" id="IPR036812">
    <property type="entry name" value="NAD(P)_OxRdtase_dom_sf"/>
</dbReference>
<dbReference type="GO" id="GO:0005249">
    <property type="term" value="F:voltage-gated potassium channel activity"/>
    <property type="evidence" value="ECO:0007669"/>
    <property type="project" value="InterPro"/>
</dbReference>
<dbReference type="PRINTS" id="PR01577">
    <property type="entry name" value="KCNABCHANNEL"/>
</dbReference>
<evidence type="ECO:0000256" key="5">
    <source>
        <dbReference type="ARBA" id="ARBA00022538"/>
    </source>
</evidence>
<dbReference type="InterPro" id="IPR023210">
    <property type="entry name" value="NADP_OxRdtase_dom"/>
</dbReference>
<evidence type="ECO:0000256" key="7">
    <source>
        <dbReference type="ARBA" id="ARBA00022958"/>
    </source>
</evidence>
<keyword evidence="13" id="KW-1185">Reference proteome</keyword>
<keyword evidence="6" id="KW-0521">NADP</keyword>
<protein>
    <submittedName>
        <fullName evidence="14">Voltage-gated potassium channel subunit beta-1 isoform X1</fullName>
    </submittedName>
</protein>
<dbReference type="InterPro" id="IPR005983">
    <property type="entry name" value="K_chnl_volt-dep_bsu_KCNAB"/>
</dbReference>
<evidence type="ECO:0000256" key="3">
    <source>
        <dbReference type="ARBA" id="ARBA00022448"/>
    </source>
</evidence>
<keyword evidence="14" id="KW-0407">Ion channel</keyword>
<dbReference type="OrthoDB" id="1720422at2759"/>
<dbReference type="PANTHER" id="PTHR43150:SF2">
    <property type="entry name" value="HYPERKINETIC, ISOFORM M"/>
    <property type="match status" value="1"/>
</dbReference>
<dbReference type="GO" id="GO:0015459">
    <property type="term" value="F:potassium channel regulator activity"/>
    <property type="evidence" value="ECO:0007669"/>
    <property type="project" value="TreeGrafter"/>
</dbReference>
<dbReference type="GO" id="GO:0044325">
    <property type="term" value="F:transmembrane transporter binding"/>
    <property type="evidence" value="ECO:0007669"/>
    <property type="project" value="TreeGrafter"/>
</dbReference>
<evidence type="ECO:0000256" key="2">
    <source>
        <dbReference type="ARBA" id="ARBA00006515"/>
    </source>
</evidence>
<organism evidence="13 14">
    <name type="scientific">Trichoplusia ni</name>
    <name type="common">Cabbage looper</name>
    <dbReference type="NCBI Taxonomy" id="7111"/>
    <lineage>
        <taxon>Eukaryota</taxon>
        <taxon>Metazoa</taxon>
        <taxon>Ecdysozoa</taxon>
        <taxon>Arthropoda</taxon>
        <taxon>Hexapoda</taxon>
        <taxon>Insecta</taxon>
        <taxon>Pterygota</taxon>
        <taxon>Neoptera</taxon>
        <taxon>Endopterygota</taxon>
        <taxon>Lepidoptera</taxon>
        <taxon>Glossata</taxon>
        <taxon>Ditrysia</taxon>
        <taxon>Noctuoidea</taxon>
        <taxon>Noctuidae</taxon>
        <taxon>Plusiinae</taxon>
        <taxon>Trichoplusia</taxon>
    </lineage>
</organism>
<sequence>MAHQFWISYHPPTGAKHGSSGDETPPIPEEELEQQKIEHEKHLQKEKECQAREAEEVRQLDIKLLHQRAIEAEEDKKREIAEAVEGLRGMNTSWSHHRLCDLQRQAARLRHSRPSIPDTTKHHRSMLKKACSAQLTKPESSQSIEDNDTDGIYFNFSRFGPCRDESLDSDGCCEAAGCTITVNAECNVSSRTWRGSASDVGADANMELVRAPSCPGCRAPIASLDCMDDFSANSQQMLDQAGEINVSRHISTYMGNHSAMPSVVTPGLRYKNLGKSGLRVPNIGLGIWNMLNEDCAEDVIMTALENGINLFDLSEAHCAKGEAELGKILKKRNVRRTSVIITTKIYWSTKFAHTNNRSDERGLSRKHIVESVKASLARLQVEYIDVVLLHKVDPVCPMEELVRAMNFVINQGWVMYWGTARWSPSEIMDAYTNCRQFNCITPIVEQTEYHMFCREKPELYMPELYHKIGVGMMAWSAITTGKGLGREEITGLFAKSRFNRKYSTFSWCEEDLAVPEMRLSGSKEQVNGEEPRTYGDKLRDLSNLANSLNCSMSQLAVAWCLKNESVNCLLLGATSVEQFKENIHALQIVPQLTPVVMVEIERLLSNKPQRPPMVSTLAMRNQQNNNTVRVDMTGATTSGAGSPKPEGEAAEVEASTPGKESGRGFCEIQ</sequence>
<evidence type="ECO:0000256" key="11">
    <source>
        <dbReference type="SAM" id="MobiDB-lite"/>
    </source>
</evidence>
<gene>
    <name evidence="14" type="primary">LOC113495936</name>
</gene>
<name>A0A7E5VR31_TRINI</name>
<evidence type="ECO:0000256" key="10">
    <source>
        <dbReference type="SAM" id="Coils"/>
    </source>
</evidence>
<dbReference type="InParanoid" id="A0A7E5VR31"/>
<dbReference type="Gene3D" id="3.20.20.100">
    <property type="entry name" value="NADP-dependent oxidoreductase domain"/>
    <property type="match status" value="1"/>
</dbReference>
<keyword evidence="7" id="KW-0630">Potassium</keyword>
<keyword evidence="4" id="KW-0963">Cytoplasm</keyword>
<dbReference type="NCBIfam" id="TIGR01293">
    <property type="entry name" value="Kv_beta"/>
    <property type="match status" value="1"/>
</dbReference>
<evidence type="ECO:0000256" key="8">
    <source>
        <dbReference type="ARBA" id="ARBA00023002"/>
    </source>
</evidence>
<evidence type="ECO:0000256" key="6">
    <source>
        <dbReference type="ARBA" id="ARBA00022857"/>
    </source>
</evidence>
<evidence type="ECO:0000313" key="13">
    <source>
        <dbReference type="Proteomes" id="UP000322000"/>
    </source>
</evidence>
<dbReference type="Proteomes" id="UP000322000">
    <property type="component" value="Chromosome 7"/>
</dbReference>
<keyword evidence="9" id="KW-0406">Ion transport</keyword>
<dbReference type="RefSeq" id="XP_026730739.1">
    <property type="nucleotide sequence ID" value="XM_026874938.1"/>
</dbReference>
<accession>A0A7E5VR31</accession>
<dbReference type="CTD" id="109541"/>
<evidence type="ECO:0000256" key="1">
    <source>
        <dbReference type="ARBA" id="ARBA00004496"/>
    </source>
</evidence>
<keyword evidence="8" id="KW-0560">Oxidoreductase</keyword>
<dbReference type="GO" id="GO:0008076">
    <property type="term" value="C:voltage-gated potassium channel complex"/>
    <property type="evidence" value="ECO:0007669"/>
    <property type="project" value="TreeGrafter"/>
</dbReference>
<dbReference type="Pfam" id="PF00248">
    <property type="entry name" value="Aldo_ket_red"/>
    <property type="match status" value="1"/>
</dbReference>
<dbReference type="AlphaFoldDB" id="A0A7E5VR31"/>
<dbReference type="KEGG" id="tnl:113495936"/>
<dbReference type="GO" id="GO:0016491">
    <property type="term" value="F:oxidoreductase activity"/>
    <property type="evidence" value="ECO:0007669"/>
    <property type="project" value="UniProtKB-KW"/>
</dbReference>